<protein>
    <submittedName>
        <fullName evidence="2">Uncharacterized protein</fullName>
    </submittedName>
</protein>
<evidence type="ECO:0000313" key="2">
    <source>
        <dbReference type="EMBL" id="MER6903839.1"/>
    </source>
</evidence>
<reference evidence="2 3" key="1">
    <citation type="submission" date="2024-06" db="EMBL/GenBank/DDBJ databases">
        <title>The Natural Products Discovery Center: Release of the First 8490 Sequenced Strains for Exploring Actinobacteria Biosynthetic Diversity.</title>
        <authorList>
            <person name="Kalkreuter E."/>
            <person name="Kautsar S.A."/>
            <person name="Yang D."/>
            <person name="Bader C.D."/>
            <person name="Teijaro C.N."/>
            <person name="Fluegel L."/>
            <person name="Davis C.M."/>
            <person name="Simpson J.R."/>
            <person name="Lauterbach L."/>
            <person name="Steele A.D."/>
            <person name="Gui C."/>
            <person name="Meng S."/>
            <person name="Li G."/>
            <person name="Viehrig K."/>
            <person name="Ye F."/>
            <person name="Su P."/>
            <person name="Kiefer A.F."/>
            <person name="Nichols A."/>
            <person name="Cepeda A.J."/>
            <person name="Yan W."/>
            <person name="Fan B."/>
            <person name="Jiang Y."/>
            <person name="Adhikari A."/>
            <person name="Zheng C.-J."/>
            <person name="Schuster L."/>
            <person name="Cowan T.M."/>
            <person name="Smanski M.J."/>
            <person name="Chevrette M.G."/>
            <person name="De Carvalho L.P.S."/>
            <person name="Shen B."/>
        </authorList>
    </citation>
    <scope>NUCLEOTIDE SEQUENCE [LARGE SCALE GENOMIC DNA]</scope>
    <source>
        <strain evidence="2 3">NPDC000632</strain>
    </source>
</reference>
<proteinExistence type="predicted"/>
<sequence length="431" mass="46102">MSEQESGFEQGDLFDGAAAGARDGRLDFVRPFVAPVASTAGSVVDDPVSLQLAEAIHDTFGDLASDRGLTRSEIATACAPVASGEAFDARFRVFVGLGMLEQVRGKAYEGRYVFSPTSGAALLVFERLAEAGGVEEIMTLLDRTQVGLAQGLLSEEQLANRLRRVRRDLSITTAHLLRLVRSKPIEELVGERHHHQSKAALLDHAGQLVKAISSRFPRLRASGTRLIDEALRYSAAVDEFSDRLLQQVRVRRDFSMLMPEQYLSAALGAPVDALAEVFAATVFDPASVEITAAQVLVAAGERRPPVPRRRPARPAPLPPGPDPVEAAREKALLLRRRRSASMNMLVRGGQEADLTATLGALPWRAAIATVVDLLQASADPATPFFVEIGEEVLVDPAGAVTYASPLSLYRLPQDASGAVGGDSSAVQEGLA</sequence>
<feature type="compositionally biased region" description="Pro residues" evidence="1">
    <location>
        <begin position="313"/>
        <end position="322"/>
    </location>
</feature>
<accession>A0ABV1VCQ3</accession>
<keyword evidence="3" id="KW-1185">Reference proteome</keyword>
<dbReference type="Proteomes" id="UP001490330">
    <property type="component" value="Unassembled WGS sequence"/>
</dbReference>
<gene>
    <name evidence="2" type="ORF">ABT322_08625</name>
</gene>
<comment type="caution">
    <text evidence="2">The sequence shown here is derived from an EMBL/GenBank/DDBJ whole genome shotgun (WGS) entry which is preliminary data.</text>
</comment>
<dbReference type="EMBL" id="JBEPCV010000005">
    <property type="protein sequence ID" value="MER6903839.1"/>
    <property type="molecule type" value="Genomic_DNA"/>
</dbReference>
<dbReference type="RefSeq" id="WP_350715486.1">
    <property type="nucleotide sequence ID" value="NZ_JBEPCO010000002.1"/>
</dbReference>
<evidence type="ECO:0000256" key="1">
    <source>
        <dbReference type="SAM" id="MobiDB-lite"/>
    </source>
</evidence>
<evidence type="ECO:0000313" key="3">
    <source>
        <dbReference type="Proteomes" id="UP001490330"/>
    </source>
</evidence>
<feature type="region of interest" description="Disordered" evidence="1">
    <location>
        <begin position="303"/>
        <end position="324"/>
    </location>
</feature>
<organism evidence="2 3">
    <name type="scientific">Streptomyces flaveolus</name>
    <dbReference type="NCBI Taxonomy" id="67297"/>
    <lineage>
        <taxon>Bacteria</taxon>
        <taxon>Bacillati</taxon>
        <taxon>Actinomycetota</taxon>
        <taxon>Actinomycetes</taxon>
        <taxon>Kitasatosporales</taxon>
        <taxon>Streptomycetaceae</taxon>
        <taxon>Streptomyces</taxon>
    </lineage>
</organism>
<name>A0ABV1VCQ3_9ACTN</name>